<proteinExistence type="predicted"/>
<accession>A0A366HP54</accession>
<keyword evidence="4" id="KW-1185">Reference proteome</keyword>
<dbReference type="RefSeq" id="WP_113958403.1">
    <property type="nucleotide sequence ID" value="NZ_QNRR01000003.1"/>
</dbReference>
<evidence type="ECO:0000313" key="3">
    <source>
        <dbReference type="EMBL" id="RBP45275.1"/>
    </source>
</evidence>
<dbReference type="AlphaFoldDB" id="A0A366HP54"/>
<feature type="chain" id="PRO_5016977046" evidence="1">
    <location>
        <begin position="20"/>
        <end position="247"/>
    </location>
</feature>
<feature type="domain" description="Biotin-protein ligase N-terminal" evidence="2">
    <location>
        <begin position="28"/>
        <end position="127"/>
    </location>
</feature>
<dbReference type="SUPFAM" id="SSF52317">
    <property type="entry name" value="Class I glutamine amidotransferase-like"/>
    <property type="match status" value="1"/>
</dbReference>
<name>A0A366HP54_9BACT</name>
<dbReference type="OrthoDB" id="20888at2"/>
<dbReference type="Pfam" id="PF09825">
    <property type="entry name" value="BPL_N"/>
    <property type="match status" value="1"/>
</dbReference>
<keyword evidence="1" id="KW-0732">Signal</keyword>
<dbReference type="Gene3D" id="3.40.50.880">
    <property type="match status" value="1"/>
</dbReference>
<dbReference type="EMBL" id="QNRR01000003">
    <property type="protein sequence ID" value="RBP45275.1"/>
    <property type="molecule type" value="Genomic_DNA"/>
</dbReference>
<comment type="caution">
    <text evidence="3">The sequence shown here is derived from an EMBL/GenBank/DDBJ whole genome shotgun (WGS) entry which is preliminary data.</text>
</comment>
<reference evidence="3 4" key="1">
    <citation type="submission" date="2018-06" db="EMBL/GenBank/DDBJ databases">
        <title>Genomic Encyclopedia of Type Strains, Phase IV (KMG-IV): sequencing the most valuable type-strain genomes for metagenomic binning, comparative biology and taxonomic classification.</title>
        <authorList>
            <person name="Goeker M."/>
        </authorList>
    </citation>
    <scope>NUCLEOTIDE SEQUENCE [LARGE SCALE GENOMIC DNA]</scope>
    <source>
        <strain evidence="3 4">DSM 25532</strain>
    </source>
</reference>
<dbReference type="InterPro" id="IPR015834">
    <property type="entry name" value="UCP016642"/>
</dbReference>
<evidence type="ECO:0000256" key="1">
    <source>
        <dbReference type="SAM" id="SignalP"/>
    </source>
</evidence>
<dbReference type="InterPro" id="IPR029062">
    <property type="entry name" value="Class_I_gatase-like"/>
</dbReference>
<dbReference type="PROSITE" id="PS51273">
    <property type="entry name" value="GATASE_TYPE_1"/>
    <property type="match status" value="1"/>
</dbReference>
<sequence length="247" mass="25700">MKALLVLVTFVAFMASVSAEEGKAPIRVALYDDAGSTGKGVPRVTELLGKDTSFKLTVLKGADIASGALKDHDVVIFTGGSGSKQAAGLGEAGKVEVRKFVENGGGYVGICAGAYLACSGFDWSLGVLDAMTVSNKWKRGIGDVKIQVHDIAPAVTGITTGEQSVRYANGPIIKPAGRDDIPDYETLASFRTELAENNSPKGIMVDSPAWARGIFGKGRVIVSSPHPEQTPGMDAFVASAVKWAAGK</sequence>
<dbReference type="Proteomes" id="UP000253426">
    <property type="component" value="Unassembled WGS sequence"/>
</dbReference>
<dbReference type="PIRSF" id="PIRSF016642">
    <property type="entry name" value="UCP016642"/>
    <property type="match status" value="1"/>
</dbReference>
<dbReference type="GO" id="GO:0016874">
    <property type="term" value="F:ligase activity"/>
    <property type="evidence" value="ECO:0007669"/>
    <property type="project" value="UniProtKB-KW"/>
</dbReference>
<keyword evidence="3" id="KW-0436">Ligase</keyword>
<protein>
    <submittedName>
        <fullName evidence="3">Biotin protein ligase-like protein</fullName>
    </submittedName>
</protein>
<dbReference type="InterPro" id="IPR019197">
    <property type="entry name" value="Biotin-prot_ligase_N"/>
</dbReference>
<gene>
    <name evidence="3" type="ORF">DES53_103273</name>
</gene>
<organism evidence="3 4">
    <name type="scientific">Roseimicrobium gellanilyticum</name>
    <dbReference type="NCBI Taxonomy" id="748857"/>
    <lineage>
        <taxon>Bacteria</taxon>
        <taxon>Pseudomonadati</taxon>
        <taxon>Verrucomicrobiota</taxon>
        <taxon>Verrucomicrobiia</taxon>
        <taxon>Verrucomicrobiales</taxon>
        <taxon>Verrucomicrobiaceae</taxon>
        <taxon>Roseimicrobium</taxon>
    </lineage>
</organism>
<evidence type="ECO:0000259" key="2">
    <source>
        <dbReference type="Pfam" id="PF09825"/>
    </source>
</evidence>
<evidence type="ECO:0000313" key="4">
    <source>
        <dbReference type="Proteomes" id="UP000253426"/>
    </source>
</evidence>
<feature type="signal peptide" evidence="1">
    <location>
        <begin position="1"/>
        <end position="19"/>
    </location>
</feature>